<dbReference type="Proteomes" id="UP000266841">
    <property type="component" value="Unassembled WGS sequence"/>
</dbReference>
<protein>
    <submittedName>
        <fullName evidence="1">Uncharacterized protein</fullName>
    </submittedName>
</protein>
<comment type="caution">
    <text evidence="1">The sequence shown here is derived from an EMBL/GenBank/DDBJ whole genome shotgun (WGS) entry which is preliminary data.</text>
</comment>
<dbReference type="AlphaFoldDB" id="K0S478"/>
<accession>K0S478</accession>
<reference evidence="1 2" key="1">
    <citation type="journal article" date="2012" name="Genome Biol.">
        <title>Genome and low-iron response of an oceanic diatom adapted to chronic iron limitation.</title>
        <authorList>
            <person name="Lommer M."/>
            <person name="Specht M."/>
            <person name="Roy A.S."/>
            <person name="Kraemer L."/>
            <person name="Andreson R."/>
            <person name="Gutowska M.A."/>
            <person name="Wolf J."/>
            <person name="Bergner S.V."/>
            <person name="Schilhabel M.B."/>
            <person name="Klostermeier U.C."/>
            <person name="Beiko R.G."/>
            <person name="Rosenstiel P."/>
            <person name="Hippler M."/>
            <person name="Laroche J."/>
        </authorList>
    </citation>
    <scope>NUCLEOTIDE SEQUENCE [LARGE SCALE GENOMIC DNA]</scope>
    <source>
        <strain evidence="1 2">CCMP1005</strain>
    </source>
</reference>
<organism evidence="1 2">
    <name type="scientific">Thalassiosira oceanica</name>
    <name type="common">Marine diatom</name>
    <dbReference type="NCBI Taxonomy" id="159749"/>
    <lineage>
        <taxon>Eukaryota</taxon>
        <taxon>Sar</taxon>
        <taxon>Stramenopiles</taxon>
        <taxon>Ochrophyta</taxon>
        <taxon>Bacillariophyta</taxon>
        <taxon>Coscinodiscophyceae</taxon>
        <taxon>Thalassiosirophycidae</taxon>
        <taxon>Thalassiosirales</taxon>
        <taxon>Thalassiosiraceae</taxon>
        <taxon>Thalassiosira</taxon>
    </lineage>
</organism>
<name>K0S478_THAOC</name>
<keyword evidence="2" id="KW-1185">Reference proteome</keyword>
<sequence length="66" mass="7418">AVAAAEKQAANGKASKRKKTVWFPDYQLQIKRGMAKYKGRKIAEINDTNLVKARFVLGNKGVVYYD</sequence>
<gene>
    <name evidence="1" type="ORF">THAOC_24532</name>
</gene>
<evidence type="ECO:0000313" key="1">
    <source>
        <dbReference type="EMBL" id="EJK55706.1"/>
    </source>
</evidence>
<proteinExistence type="predicted"/>
<evidence type="ECO:0000313" key="2">
    <source>
        <dbReference type="Proteomes" id="UP000266841"/>
    </source>
</evidence>
<dbReference type="EMBL" id="AGNL01033401">
    <property type="protein sequence ID" value="EJK55706.1"/>
    <property type="molecule type" value="Genomic_DNA"/>
</dbReference>
<feature type="non-terminal residue" evidence="1">
    <location>
        <position position="1"/>
    </location>
</feature>